<name>A0A1G7SHV0_9PROT</name>
<dbReference type="STRING" id="1082479.SAMN05216241_10717"/>
<dbReference type="Proteomes" id="UP000199415">
    <property type="component" value="Unassembled WGS sequence"/>
</dbReference>
<feature type="chain" id="PRO_5011718397" description="Lipoprotein" evidence="2">
    <location>
        <begin position="19"/>
        <end position="143"/>
    </location>
</feature>
<feature type="region of interest" description="Disordered" evidence="1">
    <location>
        <begin position="30"/>
        <end position="74"/>
    </location>
</feature>
<evidence type="ECO:0000313" key="3">
    <source>
        <dbReference type="EMBL" id="SDG22656.1"/>
    </source>
</evidence>
<organism evidence="3 4">
    <name type="scientific">Limimonas halophila</name>
    <dbReference type="NCBI Taxonomy" id="1082479"/>
    <lineage>
        <taxon>Bacteria</taxon>
        <taxon>Pseudomonadati</taxon>
        <taxon>Pseudomonadota</taxon>
        <taxon>Alphaproteobacteria</taxon>
        <taxon>Rhodospirillales</taxon>
        <taxon>Rhodovibrionaceae</taxon>
        <taxon>Limimonas</taxon>
    </lineage>
</organism>
<sequence length="143" mass="14379">MRAKVAVLGGLLALAAAGCSPEPFDSNAQWRPGGTGAITSYAGGAQPEPTGAAATKPADGDGAQDGENPWAAPPSNPVVQVCYGDLVNAASAVANKAHELCPDGTRSVKRIGTGSFWSGCPLLQPKRATFRCVTETGGKARTG</sequence>
<gene>
    <name evidence="3" type="ORF">SAMN05216241_10717</name>
</gene>
<dbReference type="EMBL" id="FNCE01000007">
    <property type="protein sequence ID" value="SDG22656.1"/>
    <property type="molecule type" value="Genomic_DNA"/>
</dbReference>
<evidence type="ECO:0000256" key="2">
    <source>
        <dbReference type="SAM" id="SignalP"/>
    </source>
</evidence>
<keyword evidence="2" id="KW-0732">Signal</keyword>
<evidence type="ECO:0000313" key="4">
    <source>
        <dbReference type="Proteomes" id="UP000199415"/>
    </source>
</evidence>
<dbReference type="AlphaFoldDB" id="A0A1G7SHV0"/>
<proteinExistence type="predicted"/>
<dbReference type="RefSeq" id="WP_090020319.1">
    <property type="nucleotide sequence ID" value="NZ_FNCE01000007.1"/>
</dbReference>
<reference evidence="3 4" key="1">
    <citation type="submission" date="2016-10" db="EMBL/GenBank/DDBJ databases">
        <authorList>
            <person name="de Groot N.N."/>
        </authorList>
    </citation>
    <scope>NUCLEOTIDE SEQUENCE [LARGE SCALE GENOMIC DNA]</scope>
    <source>
        <strain evidence="3 4">DSM 25584</strain>
    </source>
</reference>
<protein>
    <recommendedName>
        <fullName evidence="5">Lipoprotein</fullName>
    </recommendedName>
</protein>
<dbReference type="PROSITE" id="PS51257">
    <property type="entry name" value="PROKAR_LIPOPROTEIN"/>
    <property type="match status" value="1"/>
</dbReference>
<evidence type="ECO:0008006" key="5">
    <source>
        <dbReference type="Google" id="ProtNLM"/>
    </source>
</evidence>
<accession>A0A1G7SHV0</accession>
<evidence type="ECO:0000256" key="1">
    <source>
        <dbReference type="SAM" id="MobiDB-lite"/>
    </source>
</evidence>
<dbReference type="OrthoDB" id="7363652at2"/>
<keyword evidence="4" id="KW-1185">Reference proteome</keyword>
<feature type="signal peptide" evidence="2">
    <location>
        <begin position="1"/>
        <end position="18"/>
    </location>
</feature>